<gene>
    <name evidence="3" type="ORF">NE619_18000</name>
</gene>
<protein>
    <submittedName>
        <fullName evidence="3">HEPN domain-containing protein</fullName>
    </submittedName>
</protein>
<dbReference type="InterPro" id="IPR052226">
    <property type="entry name" value="UPF0332_toxin"/>
</dbReference>
<evidence type="ECO:0000259" key="2">
    <source>
        <dbReference type="Pfam" id="PF05168"/>
    </source>
</evidence>
<keyword evidence="4" id="KW-1185">Reference proteome</keyword>
<evidence type="ECO:0000313" key="4">
    <source>
        <dbReference type="Proteomes" id="UP001524502"/>
    </source>
</evidence>
<evidence type="ECO:0000313" key="3">
    <source>
        <dbReference type="EMBL" id="MCQ4638625.1"/>
    </source>
</evidence>
<dbReference type="Proteomes" id="UP001524502">
    <property type="component" value="Unassembled WGS sequence"/>
</dbReference>
<organism evidence="3 4">
    <name type="scientific">Anaerovorax odorimutans</name>
    <dbReference type="NCBI Taxonomy" id="109327"/>
    <lineage>
        <taxon>Bacteria</taxon>
        <taxon>Bacillati</taxon>
        <taxon>Bacillota</taxon>
        <taxon>Clostridia</taxon>
        <taxon>Peptostreptococcales</taxon>
        <taxon>Anaerovoracaceae</taxon>
        <taxon>Anaerovorax</taxon>
    </lineage>
</organism>
<evidence type="ECO:0000256" key="1">
    <source>
        <dbReference type="ARBA" id="ARBA00038248"/>
    </source>
</evidence>
<feature type="domain" description="HEPN" evidence="2">
    <location>
        <begin position="12"/>
        <end position="125"/>
    </location>
</feature>
<comment type="caution">
    <text evidence="3">The sequence shown here is derived from an EMBL/GenBank/DDBJ whole genome shotgun (WGS) entry which is preliminary data.</text>
</comment>
<dbReference type="EMBL" id="JANFXK010000059">
    <property type="protein sequence ID" value="MCQ4638625.1"/>
    <property type="molecule type" value="Genomic_DNA"/>
</dbReference>
<sequence>MPKQDDIALARYKIEKANSCLKASNLLLSEDFYADSANRSYYAIFHAMSALFALDGRGFKKHSGVLANFNKDYIKTGLLEVEYAQIAKEAFSLRTQSDYGEFYVVSKQEVKEQHENAERFVKRIEDFLEEQIK</sequence>
<comment type="similarity">
    <text evidence="1">Belongs to the UPF0332 family.</text>
</comment>
<dbReference type="RefSeq" id="WP_256133831.1">
    <property type="nucleotide sequence ID" value="NZ_JANFXK010000059.1"/>
</dbReference>
<reference evidence="3 4" key="1">
    <citation type="submission" date="2022-06" db="EMBL/GenBank/DDBJ databases">
        <title>Isolation of gut microbiota from human fecal samples.</title>
        <authorList>
            <person name="Pamer E.G."/>
            <person name="Barat B."/>
            <person name="Waligurski E."/>
            <person name="Medina S."/>
            <person name="Paddock L."/>
            <person name="Mostad J."/>
        </authorList>
    </citation>
    <scope>NUCLEOTIDE SEQUENCE [LARGE SCALE GENOMIC DNA]</scope>
    <source>
        <strain evidence="3 4">SL.3.17</strain>
    </source>
</reference>
<dbReference type="Gene3D" id="1.20.120.330">
    <property type="entry name" value="Nucleotidyltransferases domain 2"/>
    <property type="match status" value="1"/>
</dbReference>
<dbReference type="InterPro" id="IPR007842">
    <property type="entry name" value="HEPN_dom"/>
</dbReference>
<proteinExistence type="inferred from homology"/>
<dbReference type="PANTHER" id="PTHR36565">
    <property type="entry name" value="UPF0332 PROTEIN TM_1000"/>
    <property type="match status" value="1"/>
</dbReference>
<dbReference type="Pfam" id="PF05168">
    <property type="entry name" value="HEPN"/>
    <property type="match status" value="1"/>
</dbReference>
<accession>A0ABT1RTV0</accession>
<dbReference type="PANTHER" id="PTHR36565:SF1">
    <property type="entry name" value="UPF0332 PROTEIN TM_1000"/>
    <property type="match status" value="1"/>
</dbReference>
<name>A0ABT1RTV0_9FIRM</name>